<evidence type="ECO:0000313" key="3">
    <source>
        <dbReference type="Proteomes" id="UP000691718"/>
    </source>
</evidence>
<feature type="compositionally biased region" description="Polar residues" evidence="1">
    <location>
        <begin position="45"/>
        <end position="61"/>
    </location>
</feature>
<name>A0A8S3YAH7_PARAO</name>
<reference evidence="2" key="1">
    <citation type="submission" date="2021-04" db="EMBL/GenBank/DDBJ databases">
        <authorList>
            <person name="Tunstrom K."/>
        </authorList>
    </citation>
    <scope>NUCLEOTIDE SEQUENCE</scope>
</reference>
<gene>
    <name evidence="2" type="ORF">PAPOLLO_LOCUS26386</name>
</gene>
<dbReference type="Proteomes" id="UP000691718">
    <property type="component" value="Unassembled WGS sequence"/>
</dbReference>
<dbReference type="AlphaFoldDB" id="A0A8S3YAH7"/>
<accession>A0A8S3YAH7</accession>
<evidence type="ECO:0000313" key="2">
    <source>
        <dbReference type="EMBL" id="CAG5055672.1"/>
    </source>
</evidence>
<proteinExistence type="predicted"/>
<feature type="compositionally biased region" description="Polar residues" evidence="1">
    <location>
        <begin position="68"/>
        <end position="79"/>
    </location>
</feature>
<sequence>MHKLKSNPVLKDADFTDALEDSDLDILSDDDDGEQSEETPPVRETSLSDSDLGSFSESVSESRPLLEISTSSSFCQGCYTTRGGARTRGSRSRQGRSEEQEENEVLVLAILMRIQRTIIEMEIFLLWSGHCSNQDIF</sequence>
<dbReference type="EMBL" id="CAJQZP010001584">
    <property type="protein sequence ID" value="CAG5055672.1"/>
    <property type="molecule type" value="Genomic_DNA"/>
</dbReference>
<protein>
    <submittedName>
        <fullName evidence="2">(apollo) hypothetical protein</fullName>
    </submittedName>
</protein>
<feature type="region of interest" description="Disordered" evidence="1">
    <location>
        <begin position="21"/>
        <end position="102"/>
    </location>
</feature>
<organism evidence="2 3">
    <name type="scientific">Parnassius apollo</name>
    <name type="common">Apollo butterfly</name>
    <name type="synonym">Papilio apollo</name>
    <dbReference type="NCBI Taxonomy" id="110799"/>
    <lineage>
        <taxon>Eukaryota</taxon>
        <taxon>Metazoa</taxon>
        <taxon>Ecdysozoa</taxon>
        <taxon>Arthropoda</taxon>
        <taxon>Hexapoda</taxon>
        <taxon>Insecta</taxon>
        <taxon>Pterygota</taxon>
        <taxon>Neoptera</taxon>
        <taxon>Endopterygota</taxon>
        <taxon>Lepidoptera</taxon>
        <taxon>Glossata</taxon>
        <taxon>Ditrysia</taxon>
        <taxon>Papilionoidea</taxon>
        <taxon>Papilionidae</taxon>
        <taxon>Parnassiinae</taxon>
        <taxon>Parnassini</taxon>
        <taxon>Parnassius</taxon>
        <taxon>Parnassius</taxon>
    </lineage>
</organism>
<evidence type="ECO:0000256" key="1">
    <source>
        <dbReference type="SAM" id="MobiDB-lite"/>
    </source>
</evidence>
<keyword evidence="3" id="KW-1185">Reference proteome</keyword>
<feature type="compositionally biased region" description="Acidic residues" evidence="1">
    <location>
        <begin position="21"/>
        <end position="37"/>
    </location>
</feature>
<comment type="caution">
    <text evidence="2">The sequence shown here is derived from an EMBL/GenBank/DDBJ whole genome shotgun (WGS) entry which is preliminary data.</text>
</comment>